<accession>A0ABU5C9K8</accession>
<organism evidence="1 2">
    <name type="scientific">Tigheibacillus halophilus</name>
    <dbReference type="NCBI Taxonomy" id="361280"/>
    <lineage>
        <taxon>Bacteria</taxon>
        <taxon>Bacillati</taxon>
        <taxon>Bacillota</taxon>
        <taxon>Bacilli</taxon>
        <taxon>Bacillales</taxon>
        <taxon>Bacillaceae</taxon>
        <taxon>Tigheibacillus</taxon>
    </lineage>
</organism>
<gene>
    <name evidence="1" type="ORF">RWE15_17985</name>
</gene>
<comment type="caution">
    <text evidence="1">The sequence shown here is derived from an EMBL/GenBank/DDBJ whole genome shotgun (WGS) entry which is preliminary data.</text>
</comment>
<sequence length="64" mass="7405">MKKNVNMAFEIVNGKGDIDVANMDKLEFTINVQMNVTLMETTKELKLNTQKSMKIIEKRDTKKN</sequence>
<reference evidence="1 2" key="1">
    <citation type="submission" date="2023-10" db="EMBL/GenBank/DDBJ databases">
        <title>Virgibacillus halophilus 5B73C genome.</title>
        <authorList>
            <person name="Miliotis G."/>
            <person name="Sengupta P."/>
            <person name="Hameed A."/>
            <person name="Chuvochina M."/>
            <person name="Mcdonagh F."/>
            <person name="Simpson A.C."/>
            <person name="Singh N.K."/>
            <person name="Rekha P.D."/>
            <person name="Raman K."/>
            <person name="Hugenholtz P."/>
            <person name="Venkateswaran K."/>
        </authorList>
    </citation>
    <scope>NUCLEOTIDE SEQUENCE [LARGE SCALE GENOMIC DNA]</scope>
    <source>
        <strain evidence="1 2">5B73C</strain>
    </source>
</reference>
<dbReference type="EMBL" id="JAWDIP010000004">
    <property type="protein sequence ID" value="MDY0395925.1"/>
    <property type="molecule type" value="Genomic_DNA"/>
</dbReference>
<proteinExistence type="predicted"/>
<protein>
    <submittedName>
        <fullName evidence="1">Uncharacterized protein</fullName>
    </submittedName>
</protein>
<dbReference type="Proteomes" id="UP001281447">
    <property type="component" value="Unassembled WGS sequence"/>
</dbReference>
<name>A0ABU5C9K8_9BACI</name>
<evidence type="ECO:0000313" key="1">
    <source>
        <dbReference type="EMBL" id="MDY0395925.1"/>
    </source>
</evidence>
<evidence type="ECO:0000313" key="2">
    <source>
        <dbReference type="Proteomes" id="UP001281447"/>
    </source>
</evidence>
<keyword evidence="2" id="KW-1185">Reference proteome</keyword>